<feature type="domain" description="Translation elongation factor EFTu-like" evidence="5">
    <location>
        <begin position="32"/>
        <end position="99"/>
    </location>
</feature>
<dbReference type="FunFam" id="3.30.70.870:FF:000001">
    <property type="entry name" value="Elongation factor G"/>
    <property type="match status" value="1"/>
</dbReference>
<name>A0AAW9KK75_CLOPF</name>
<organism evidence="7 8">
    <name type="scientific">Clostridium perfringens</name>
    <dbReference type="NCBI Taxonomy" id="1502"/>
    <lineage>
        <taxon>Bacteria</taxon>
        <taxon>Bacillati</taxon>
        <taxon>Bacillota</taxon>
        <taxon>Clostridia</taxon>
        <taxon>Eubacteriales</taxon>
        <taxon>Clostridiaceae</taxon>
        <taxon>Clostridium</taxon>
    </lineage>
</organism>
<comment type="caution">
    <text evidence="7">The sequence shown here is derived from an EMBL/GenBank/DDBJ whole genome shotgun (WGS) entry which is preliminary data.</text>
</comment>
<dbReference type="Proteomes" id="UP001288944">
    <property type="component" value="Unassembled WGS sequence"/>
</dbReference>
<keyword evidence="1" id="KW-0547">Nucleotide-binding</keyword>
<dbReference type="InterPro" id="IPR009000">
    <property type="entry name" value="Transl_B-barrel_sf"/>
</dbReference>
<accession>A0AAW9KK75</accession>
<dbReference type="Gene3D" id="3.30.70.870">
    <property type="entry name" value="Elongation Factor G (Translational Gtpase), domain 3"/>
    <property type="match status" value="1"/>
</dbReference>
<dbReference type="PANTHER" id="PTHR43261:SF1">
    <property type="entry name" value="RIBOSOME-RELEASING FACTOR 2, MITOCHONDRIAL"/>
    <property type="match status" value="1"/>
</dbReference>
<dbReference type="AlphaFoldDB" id="A0AAW9KK75"/>
<dbReference type="PANTHER" id="PTHR43261">
    <property type="entry name" value="TRANSLATION ELONGATION FACTOR G-RELATED"/>
    <property type="match status" value="1"/>
</dbReference>
<dbReference type="SUPFAM" id="SSF50447">
    <property type="entry name" value="Translation proteins"/>
    <property type="match status" value="1"/>
</dbReference>
<dbReference type="Pfam" id="PF14492">
    <property type="entry name" value="EFG_III"/>
    <property type="match status" value="1"/>
</dbReference>
<keyword evidence="2 7" id="KW-0251">Elongation factor</keyword>
<proteinExistence type="predicted"/>
<sequence length="186" mass="20141">TTLEGEEDSREASDEAPMAALAFKIATDPFVGKLAFTRIYSGIMESGTYVLNSTKGKKERIGRLVKMHANSREEVEALEAGELGAIIGLKNTTTGDTLCLESNPIVLESMEFPEPVISVAIEPKTKAGQEKMGLALAKLAEEDPTFKTHTDQETGQTIIAGMGELHLEIIVDRLTREFKVECNVGA</sequence>
<evidence type="ECO:0000256" key="1">
    <source>
        <dbReference type="ARBA" id="ARBA00022741"/>
    </source>
</evidence>
<gene>
    <name evidence="7" type="primary">fusA</name>
    <name evidence="7" type="ORF">GNF83_17220</name>
</gene>
<evidence type="ECO:0000259" key="6">
    <source>
        <dbReference type="Pfam" id="PF14492"/>
    </source>
</evidence>
<dbReference type="EMBL" id="WNUR01000586">
    <property type="protein sequence ID" value="MDZ7542889.1"/>
    <property type="molecule type" value="Genomic_DNA"/>
</dbReference>
<dbReference type="Pfam" id="PF03144">
    <property type="entry name" value="GTP_EFTU_D2"/>
    <property type="match status" value="1"/>
</dbReference>
<evidence type="ECO:0000259" key="5">
    <source>
        <dbReference type="Pfam" id="PF03144"/>
    </source>
</evidence>
<keyword evidence="4" id="KW-0342">GTP-binding</keyword>
<dbReference type="CDD" id="cd16262">
    <property type="entry name" value="EFG_III"/>
    <property type="match status" value="1"/>
</dbReference>
<protein>
    <submittedName>
        <fullName evidence="7">Elongation factor G</fullName>
    </submittedName>
</protein>
<dbReference type="Gene3D" id="2.40.30.10">
    <property type="entry name" value="Translation factors"/>
    <property type="match status" value="1"/>
</dbReference>
<dbReference type="CDD" id="cd04088">
    <property type="entry name" value="EFG_mtEFG_II"/>
    <property type="match status" value="1"/>
</dbReference>
<dbReference type="InterPro" id="IPR009022">
    <property type="entry name" value="EFG_III"/>
</dbReference>
<evidence type="ECO:0000256" key="2">
    <source>
        <dbReference type="ARBA" id="ARBA00022768"/>
    </source>
</evidence>
<evidence type="ECO:0000313" key="8">
    <source>
        <dbReference type="Proteomes" id="UP001288944"/>
    </source>
</evidence>
<reference evidence="7" key="1">
    <citation type="submission" date="2019-11" db="EMBL/GenBank/DDBJ databases">
        <title>Characterization of Clostridium perfringens isolates from swine manure treated agricultural soils.</title>
        <authorList>
            <person name="Wushke S.T."/>
        </authorList>
    </citation>
    <scope>NUCLEOTIDE SEQUENCE</scope>
    <source>
        <strain evidence="7">X62</strain>
    </source>
</reference>
<feature type="domain" description="Elongation Factor G" evidence="6">
    <location>
        <begin position="112"/>
        <end position="185"/>
    </location>
</feature>
<dbReference type="GO" id="GO:0005525">
    <property type="term" value="F:GTP binding"/>
    <property type="evidence" value="ECO:0007669"/>
    <property type="project" value="UniProtKB-KW"/>
</dbReference>
<dbReference type="InterPro" id="IPR004161">
    <property type="entry name" value="EFTu-like_2"/>
</dbReference>
<dbReference type="GO" id="GO:0032790">
    <property type="term" value="P:ribosome disassembly"/>
    <property type="evidence" value="ECO:0007669"/>
    <property type="project" value="TreeGrafter"/>
</dbReference>
<keyword evidence="3" id="KW-0648">Protein biosynthesis</keyword>
<dbReference type="SUPFAM" id="SSF54980">
    <property type="entry name" value="EF-G C-terminal domain-like"/>
    <property type="match status" value="1"/>
</dbReference>
<dbReference type="InterPro" id="IPR035647">
    <property type="entry name" value="EFG_III/V"/>
</dbReference>
<evidence type="ECO:0000313" key="7">
    <source>
        <dbReference type="EMBL" id="MDZ7542889.1"/>
    </source>
</evidence>
<dbReference type="FunFam" id="2.40.30.10:FF:000006">
    <property type="entry name" value="Elongation factor G"/>
    <property type="match status" value="1"/>
</dbReference>
<evidence type="ECO:0000256" key="3">
    <source>
        <dbReference type="ARBA" id="ARBA00022917"/>
    </source>
</evidence>
<feature type="non-terminal residue" evidence="7">
    <location>
        <position position="186"/>
    </location>
</feature>
<evidence type="ECO:0000256" key="4">
    <source>
        <dbReference type="ARBA" id="ARBA00023134"/>
    </source>
</evidence>
<dbReference type="InterPro" id="IPR041095">
    <property type="entry name" value="EFG_II"/>
</dbReference>
<dbReference type="GO" id="GO:0003746">
    <property type="term" value="F:translation elongation factor activity"/>
    <property type="evidence" value="ECO:0007669"/>
    <property type="project" value="UniProtKB-KW"/>
</dbReference>
<feature type="non-terminal residue" evidence="7">
    <location>
        <position position="1"/>
    </location>
</feature>